<reference evidence="3 4" key="1">
    <citation type="submission" date="2018-06" db="EMBL/GenBank/DDBJ databases">
        <title>Genomic Encyclopedia of Archaeal and Bacterial Type Strains, Phase II (KMG-II): from individual species to whole genera.</title>
        <authorList>
            <person name="Goeker M."/>
        </authorList>
    </citation>
    <scope>NUCLEOTIDE SEQUENCE [LARGE SCALE GENOMIC DNA]</scope>
    <source>
        <strain evidence="3 4">DSM 25663</strain>
    </source>
</reference>
<accession>A0A328YAH7</accession>
<comment type="caution">
    <text evidence="3">The sequence shown here is derived from an EMBL/GenBank/DDBJ whole genome shotgun (WGS) entry which is preliminary data.</text>
</comment>
<feature type="domain" description="Secretion system C-terminal sorting" evidence="2">
    <location>
        <begin position="86"/>
        <end position="156"/>
    </location>
</feature>
<dbReference type="EMBL" id="QLSZ01000011">
    <property type="protein sequence ID" value="RAR70183.1"/>
    <property type="molecule type" value="Genomic_DNA"/>
</dbReference>
<sequence length="160" mass="18024">MKYVLILFFGSSTLLYSQTLHHQMLGAQGTSKVLSNGTYISQSIGQQSVIGNYTKDGITYGQGFQQSVWSKYIETNSSNSITTITYPNPFVQTINFQFSKPITDLISIMVFDIRGRLIYQESKLAVENILTIELPQLASSNYLVKLSASNYTYYSQILKQ</sequence>
<dbReference type="Pfam" id="PF18962">
    <property type="entry name" value="Por_Secre_tail"/>
    <property type="match status" value="1"/>
</dbReference>
<dbReference type="Proteomes" id="UP000248840">
    <property type="component" value="Unassembled WGS sequence"/>
</dbReference>
<evidence type="ECO:0000259" key="2">
    <source>
        <dbReference type="Pfam" id="PF18962"/>
    </source>
</evidence>
<evidence type="ECO:0000256" key="1">
    <source>
        <dbReference type="ARBA" id="ARBA00022729"/>
    </source>
</evidence>
<organism evidence="3 4">
    <name type="scientific">Flavobacterium aciduliphilum</name>
    <dbReference type="NCBI Taxonomy" id="1101402"/>
    <lineage>
        <taxon>Bacteria</taxon>
        <taxon>Pseudomonadati</taxon>
        <taxon>Bacteroidota</taxon>
        <taxon>Flavobacteriia</taxon>
        <taxon>Flavobacteriales</taxon>
        <taxon>Flavobacteriaceae</taxon>
        <taxon>Flavobacterium</taxon>
    </lineage>
</organism>
<dbReference type="NCBIfam" id="TIGR04183">
    <property type="entry name" value="Por_Secre_tail"/>
    <property type="match status" value="1"/>
</dbReference>
<protein>
    <submittedName>
        <fullName evidence="3">Putative secreted protein (Por secretion system target)</fullName>
    </submittedName>
</protein>
<evidence type="ECO:0000313" key="3">
    <source>
        <dbReference type="EMBL" id="RAR70183.1"/>
    </source>
</evidence>
<dbReference type="OrthoDB" id="1408995at2"/>
<keyword evidence="1" id="KW-0732">Signal</keyword>
<dbReference type="AlphaFoldDB" id="A0A328YAH7"/>
<gene>
    <name evidence="3" type="ORF">CLV55_1117</name>
</gene>
<keyword evidence="4" id="KW-1185">Reference proteome</keyword>
<dbReference type="InterPro" id="IPR026444">
    <property type="entry name" value="Secre_tail"/>
</dbReference>
<evidence type="ECO:0000313" key="4">
    <source>
        <dbReference type="Proteomes" id="UP000248840"/>
    </source>
</evidence>
<name>A0A328YAH7_9FLAO</name>
<proteinExistence type="predicted"/>
<dbReference type="RefSeq" id="WP_112113844.1">
    <property type="nucleotide sequence ID" value="NZ_QLSZ01000011.1"/>
</dbReference>